<evidence type="ECO:0000313" key="2">
    <source>
        <dbReference type="EMBL" id="KOM55333.1"/>
    </source>
</evidence>
<organism evidence="2 3">
    <name type="scientific">Phaseolus angularis</name>
    <name type="common">Azuki bean</name>
    <name type="synonym">Vigna angularis</name>
    <dbReference type="NCBI Taxonomy" id="3914"/>
    <lineage>
        <taxon>Eukaryota</taxon>
        <taxon>Viridiplantae</taxon>
        <taxon>Streptophyta</taxon>
        <taxon>Embryophyta</taxon>
        <taxon>Tracheophyta</taxon>
        <taxon>Spermatophyta</taxon>
        <taxon>Magnoliopsida</taxon>
        <taxon>eudicotyledons</taxon>
        <taxon>Gunneridae</taxon>
        <taxon>Pentapetalae</taxon>
        <taxon>rosids</taxon>
        <taxon>fabids</taxon>
        <taxon>Fabales</taxon>
        <taxon>Fabaceae</taxon>
        <taxon>Papilionoideae</taxon>
        <taxon>50 kb inversion clade</taxon>
        <taxon>NPAAA clade</taxon>
        <taxon>indigoferoid/millettioid clade</taxon>
        <taxon>Phaseoleae</taxon>
        <taxon>Vigna</taxon>
    </lineage>
</organism>
<reference evidence="3" key="1">
    <citation type="journal article" date="2015" name="Proc. Natl. Acad. Sci. U.S.A.">
        <title>Genome sequencing of adzuki bean (Vigna angularis) provides insight into high starch and low fat accumulation and domestication.</title>
        <authorList>
            <person name="Yang K."/>
            <person name="Tian Z."/>
            <person name="Chen C."/>
            <person name="Luo L."/>
            <person name="Zhao B."/>
            <person name="Wang Z."/>
            <person name="Yu L."/>
            <person name="Li Y."/>
            <person name="Sun Y."/>
            <person name="Li W."/>
            <person name="Chen Y."/>
            <person name="Li Y."/>
            <person name="Zhang Y."/>
            <person name="Ai D."/>
            <person name="Zhao J."/>
            <person name="Shang C."/>
            <person name="Ma Y."/>
            <person name="Wu B."/>
            <person name="Wang M."/>
            <person name="Gao L."/>
            <person name="Sun D."/>
            <person name="Zhang P."/>
            <person name="Guo F."/>
            <person name="Wang W."/>
            <person name="Li Y."/>
            <person name="Wang J."/>
            <person name="Varshney R.K."/>
            <person name="Wang J."/>
            <person name="Ling H.Q."/>
            <person name="Wan P."/>
        </authorList>
    </citation>
    <scope>NUCLEOTIDE SEQUENCE</scope>
    <source>
        <strain evidence="3">cv. Jingnong 6</strain>
    </source>
</reference>
<protein>
    <submittedName>
        <fullName evidence="2">Uncharacterized protein</fullName>
    </submittedName>
</protein>
<dbReference type="AlphaFoldDB" id="A0A0L9VK15"/>
<evidence type="ECO:0000256" key="1">
    <source>
        <dbReference type="SAM" id="MobiDB-lite"/>
    </source>
</evidence>
<sequence>MMLKERRKLTASRLLAYGNEAHGWKRGEEGTRSFYSSSKDAATGPAHTLGKLSGTHQRSPATSVHVFKRGGSSRLFEAATAHVFKRGVFKVQHVKQLQQRKERP</sequence>
<feature type="region of interest" description="Disordered" evidence="1">
    <location>
        <begin position="31"/>
        <end position="61"/>
    </location>
</feature>
<dbReference type="Gramene" id="KOM55333">
    <property type="protein sequence ID" value="KOM55333"/>
    <property type="gene ID" value="LR48_Vigan10g122500"/>
</dbReference>
<name>A0A0L9VK15_PHAAN</name>
<evidence type="ECO:0000313" key="3">
    <source>
        <dbReference type="Proteomes" id="UP000053144"/>
    </source>
</evidence>
<gene>
    <name evidence="2" type="ORF">LR48_Vigan10g122500</name>
</gene>
<dbReference type="Proteomes" id="UP000053144">
    <property type="component" value="Chromosome 10"/>
</dbReference>
<proteinExistence type="predicted"/>
<dbReference type="EMBL" id="CM003380">
    <property type="protein sequence ID" value="KOM55333.1"/>
    <property type="molecule type" value="Genomic_DNA"/>
</dbReference>
<accession>A0A0L9VK15</accession>